<dbReference type="Proteomes" id="UP001231189">
    <property type="component" value="Unassembled WGS sequence"/>
</dbReference>
<evidence type="ECO:0000259" key="1">
    <source>
        <dbReference type="Pfam" id="PF08387"/>
    </source>
</evidence>
<sequence>MEAAAAAASAAAAAARDAALAASVAAGDAAKDAAAAALTAKEAAATAKEAALNANDAAAAASAAALNAKEAAATASAAALHAKEAAAVAATAGQAAAMQASKKRKFHLVADDQDPPGSGNVVDGDGIDFISRLPDAVLVSIVSLLPTKVGARTQAISRRWRPLWRSAPLNLVAGRGFHSKGLMTVNLIEKILSQHPGPARQFSLYINNVACYWWDKTGVDKIGVWLSSQALDNLEELELTYILGWLHEERQAYLLPSSAFRFAPTLRVAKLSGCHLPDMILQLFLKFPCLKQLTLAKVTISEAALQSIFSGCPALESLELIDNFGIAHLCISSQTIKSIGFCADWWQEGVLLQELVIQDAPCLERLLPLDPANCPPAIRIISAPKLKILGMLSGQIAELQFGTTVFQKMISVGLTTKIHTMRVLVLHSAGLNQDKVVNFLKCFPCLERLYVIFDSQIGMQNCRKYDPLLDPIECLELHLKEVVLKNYEGTIWSCIDFTKFLLLNAKVLKEMKITWPYHCQHEWFANHRRLLQIENKASRDAQIEMKCGTSVNIARRDTHDLSMADHFDVPSSECSKCMELMRKKSLLL</sequence>
<proteinExistence type="predicted"/>
<dbReference type="InterPro" id="IPR036047">
    <property type="entry name" value="F-box-like_dom_sf"/>
</dbReference>
<dbReference type="EMBL" id="JAUUTY010000005">
    <property type="protein sequence ID" value="KAK1625868.1"/>
    <property type="molecule type" value="Genomic_DNA"/>
</dbReference>
<dbReference type="InterPro" id="IPR006566">
    <property type="entry name" value="FBD"/>
</dbReference>
<organism evidence="3 4">
    <name type="scientific">Lolium multiflorum</name>
    <name type="common">Italian ryegrass</name>
    <name type="synonym">Lolium perenne subsp. multiflorum</name>
    <dbReference type="NCBI Taxonomy" id="4521"/>
    <lineage>
        <taxon>Eukaryota</taxon>
        <taxon>Viridiplantae</taxon>
        <taxon>Streptophyta</taxon>
        <taxon>Embryophyta</taxon>
        <taxon>Tracheophyta</taxon>
        <taxon>Spermatophyta</taxon>
        <taxon>Magnoliopsida</taxon>
        <taxon>Liliopsida</taxon>
        <taxon>Poales</taxon>
        <taxon>Poaceae</taxon>
        <taxon>BOP clade</taxon>
        <taxon>Pooideae</taxon>
        <taxon>Poodae</taxon>
        <taxon>Poeae</taxon>
        <taxon>Poeae Chloroplast Group 2 (Poeae type)</taxon>
        <taxon>Loliodinae</taxon>
        <taxon>Loliinae</taxon>
        <taxon>Lolium</taxon>
    </lineage>
</organism>
<dbReference type="Gene3D" id="1.20.1280.50">
    <property type="match status" value="1"/>
</dbReference>
<comment type="caution">
    <text evidence="3">The sequence shown here is derived from an EMBL/GenBank/DDBJ whole genome shotgun (WGS) entry which is preliminary data.</text>
</comment>
<feature type="domain" description="FBD" evidence="1">
    <location>
        <begin position="469"/>
        <end position="513"/>
    </location>
</feature>
<dbReference type="AlphaFoldDB" id="A0AAD8RIN3"/>
<name>A0AAD8RIN3_LOLMU</name>
<dbReference type="PANTHER" id="PTHR32141">
    <property type="match status" value="1"/>
</dbReference>
<dbReference type="Pfam" id="PF08387">
    <property type="entry name" value="FBD"/>
    <property type="match status" value="1"/>
</dbReference>
<dbReference type="Pfam" id="PF24758">
    <property type="entry name" value="LRR_At5g56370"/>
    <property type="match status" value="1"/>
</dbReference>
<evidence type="ECO:0000313" key="3">
    <source>
        <dbReference type="EMBL" id="KAK1625868.1"/>
    </source>
</evidence>
<protein>
    <recommendedName>
        <fullName evidence="5">FBD domain-containing protein</fullName>
    </recommendedName>
</protein>
<evidence type="ECO:0000313" key="4">
    <source>
        <dbReference type="Proteomes" id="UP001231189"/>
    </source>
</evidence>
<dbReference type="PANTHER" id="PTHR32141:SF126">
    <property type="entry name" value="FBD DOMAIN-CONTAINING PROTEIN"/>
    <property type="match status" value="1"/>
</dbReference>
<dbReference type="CDD" id="cd22160">
    <property type="entry name" value="F-box_AtFBL13-like"/>
    <property type="match status" value="1"/>
</dbReference>
<dbReference type="InterPro" id="IPR055302">
    <property type="entry name" value="F-box_dom-containing"/>
</dbReference>
<evidence type="ECO:0008006" key="5">
    <source>
        <dbReference type="Google" id="ProtNLM"/>
    </source>
</evidence>
<feature type="domain" description="F-box/LRR-repeat protein 15/At3g58940/PEG3-like LRR" evidence="2">
    <location>
        <begin position="225"/>
        <end position="451"/>
    </location>
</feature>
<dbReference type="InterPro" id="IPR053781">
    <property type="entry name" value="F-box_AtFBL13-like"/>
</dbReference>
<dbReference type="InterPro" id="IPR055411">
    <property type="entry name" value="LRR_FXL15/At3g58940/PEG3-like"/>
</dbReference>
<dbReference type="SUPFAM" id="SSF52047">
    <property type="entry name" value="RNI-like"/>
    <property type="match status" value="1"/>
</dbReference>
<dbReference type="InterPro" id="IPR032675">
    <property type="entry name" value="LRR_dom_sf"/>
</dbReference>
<gene>
    <name evidence="3" type="ORF">QYE76_000183</name>
</gene>
<evidence type="ECO:0000259" key="2">
    <source>
        <dbReference type="Pfam" id="PF24758"/>
    </source>
</evidence>
<dbReference type="SUPFAM" id="SSF81383">
    <property type="entry name" value="F-box domain"/>
    <property type="match status" value="1"/>
</dbReference>
<keyword evidence="4" id="KW-1185">Reference proteome</keyword>
<reference evidence="3" key="1">
    <citation type="submission" date="2023-07" db="EMBL/GenBank/DDBJ databases">
        <title>A chromosome-level genome assembly of Lolium multiflorum.</title>
        <authorList>
            <person name="Chen Y."/>
            <person name="Copetti D."/>
            <person name="Kolliker R."/>
            <person name="Studer B."/>
        </authorList>
    </citation>
    <scope>NUCLEOTIDE SEQUENCE</scope>
    <source>
        <strain evidence="3">02402/16</strain>
        <tissue evidence="3">Leaf</tissue>
    </source>
</reference>
<dbReference type="Gene3D" id="3.80.10.10">
    <property type="entry name" value="Ribonuclease Inhibitor"/>
    <property type="match status" value="1"/>
</dbReference>
<accession>A0AAD8RIN3</accession>